<reference evidence="2" key="1">
    <citation type="journal article" date="2023" name="G3 (Bethesda)">
        <title>Whole genome assembly and annotation of the endangered Caribbean coral Acropora cervicornis.</title>
        <authorList>
            <person name="Selwyn J.D."/>
            <person name="Vollmer S.V."/>
        </authorList>
    </citation>
    <scope>NUCLEOTIDE SEQUENCE</scope>
    <source>
        <strain evidence="2">K2</strain>
    </source>
</reference>
<feature type="compositionally biased region" description="Polar residues" evidence="1">
    <location>
        <begin position="20"/>
        <end position="32"/>
    </location>
</feature>
<comment type="caution">
    <text evidence="2">The sequence shown here is derived from an EMBL/GenBank/DDBJ whole genome shotgun (WGS) entry which is preliminary data.</text>
</comment>
<proteinExistence type="predicted"/>
<protein>
    <submittedName>
        <fullName evidence="2">Uncharacterized protein</fullName>
    </submittedName>
</protein>
<feature type="compositionally biased region" description="Basic and acidic residues" evidence="1">
    <location>
        <begin position="8"/>
        <end position="19"/>
    </location>
</feature>
<gene>
    <name evidence="2" type="ORF">P5673_021376</name>
</gene>
<dbReference type="EMBL" id="JARQWQ010000055">
    <property type="protein sequence ID" value="KAK2556482.1"/>
    <property type="molecule type" value="Genomic_DNA"/>
</dbReference>
<evidence type="ECO:0000256" key="1">
    <source>
        <dbReference type="SAM" id="MobiDB-lite"/>
    </source>
</evidence>
<keyword evidence="3" id="KW-1185">Reference proteome</keyword>
<evidence type="ECO:0000313" key="3">
    <source>
        <dbReference type="Proteomes" id="UP001249851"/>
    </source>
</evidence>
<evidence type="ECO:0000313" key="2">
    <source>
        <dbReference type="EMBL" id="KAK2556482.1"/>
    </source>
</evidence>
<feature type="region of interest" description="Disordered" evidence="1">
    <location>
        <begin position="1"/>
        <end position="37"/>
    </location>
</feature>
<accession>A0AAD9Q841</accession>
<sequence length="126" mass="14096">MFKRKNKTKQDILRIKGEQQENQPPDAASSNGDVVDGFDTQGFVDLTTEEHQPKLLGPQQNCKYVGTFPVSLGSSSDGETTLITHKERTKFVKKKLREYRYAEKGVKVSLLISKDGIKVITPDAQV</sequence>
<reference evidence="2" key="2">
    <citation type="journal article" date="2023" name="Science">
        <title>Genomic signatures of disease resistance in endangered staghorn corals.</title>
        <authorList>
            <person name="Vollmer S.V."/>
            <person name="Selwyn J.D."/>
            <person name="Despard B.A."/>
            <person name="Roesel C.L."/>
        </authorList>
    </citation>
    <scope>NUCLEOTIDE SEQUENCE</scope>
    <source>
        <strain evidence="2">K2</strain>
    </source>
</reference>
<dbReference type="AlphaFoldDB" id="A0AAD9Q841"/>
<organism evidence="2 3">
    <name type="scientific">Acropora cervicornis</name>
    <name type="common">Staghorn coral</name>
    <dbReference type="NCBI Taxonomy" id="6130"/>
    <lineage>
        <taxon>Eukaryota</taxon>
        <taxon>Metazoa</taxon>
        <taxon>Cnidaria</taxon>
        <taxon>Anthozoa</taxon>
        <taxon>Hexacorallia</taxon>
        <taxon>Scleractinia</taxon>
        <taxon>Astrocoeniina</taxon>
        <taxon>Acroporidae</taxon>
        <taxon>Acropora</taxon>
    </lineage>
</organism>
<dbReference type="Proteomes" id="UP001249851">
    <property type="component" value="Unassembled WGS sequence"/>
</dbReference>
<name>A0AAD9Q841_ACRCE</name>